<keyword evidence="5" id="KW-1185">Reference proteome</keyword>
<evidence type="ECO:0000256" key="2">
    <source>
        <dbReference type="ARBA" id="ARBA00022801"/>
    </source>
</evidence>
<dbReference type="PANTHER" id="PTHR10357">
    <property type="entry name" value="ALPHA-AMYLASE FAMILY MEMBER"/>
    <property type="match status" value="1"/>
</dbReference>
<protein>
    <submittedName>
        <fullName evidence="4">Uncharacterized protein</fullName>
    </submittedName>
</protein>
<gene>
    <name evidence="4" type="ORF">RPIT_04405</name>
</gene>
<dbReference type="GO" id="GO:0033934">
    <property type="term" value="F:glucan 1,4-alpha-maltotriohydrolase activity"/>
    <property type="evidence" value="ECO:0007669"/>
    <property type="project" value="TreeGrafter"/>
</dbReference>
<sequence>MARKLLTPKSTVASLYRNPVGRDVVDKLFLQTGLPRRLIYTMGFLRLGWIEKATAPVTGGGMVDMVLTLVNGEPDRPLKGRAPHPTPWWREAVIYQVYPRSFADSNGDGVGDIRGIVGKLDYLADLGVDCVWLSPVFASPNVDMGYDVSDYRDIMAEMGTLEDMDDLIKGCHDRGMRLILDLVVNHTSDQHEWFRQAVADPEGPYGDYYFMVDGDPGTPPNNWTSFFSGSAWGWNEEAGKWVLHLFADGQMDLNWESDSVRDEVADIVSWWMKRGIDGFRLDVINYISKRHGLPDGHPFIGKLLEFIGVEHFFYGPRLHEFLRGLRREGFTRREAPASTPRRRLPDGTLGEPQGPDMIGFMVGETPGIGMELGRLLSGYGRGELDLIFNFDVLDNPGHVRWDLYDYQLWYLKRFYRAYDKHLAPSDWIAVFLDNHDNPRMLSKFAHGKESDPAVRTAIGKMLATIQLTMRGTPFLFQGQELAAINHAFEDVEQLRDVESINRHASLLADGMDPKKAWAQILAGSRDHSRVPMRWTPDGGFSDGPAWLAGTDTVEGFSAEEQVADPDSVYSWHKDLISLRRRHRALTIGSLKWVHKRNRFYFAYQRKLGGEVFLIECNTSDKRRKRPHVAGRIVPVMGGPRGRWMEPWEATVSRVY</sequence>
<evidence type="ECO:0000313" key="4">
    <source>
        <dbReference type="EMBL" id="AQP44149.1"/>
    </source>
</evidence>
<dbReference type="GO" id="GO:0005987">
    <property type="term" value="P:sucrose catabolic process"/>
    <property type="evidence" value="ECO:0007669"/>
    <property type="project" value="TreeGrafter"/>
</dbReference>
<dbReference type="KEGG" id="tfl:RPIT_04405"/>
<dbReference type="Proteomes" id="UP000188324">
    <property type="component" value="Chromosome"/>
</dbReference>
<comment type="similarity">
    <text evidence="1">Belongs to the glycosyl hydrolase 13 family.</text>
</comment>
<dbReference type="EMBL" id="CP019605">
    <property type="protein sequence ID" value="AQP44149.1"/>
    <property type="molecule type" value="Genomic_DNA"/>
</dbReference>
<accession>A0A1Q2CDG1</accession>
<name>A0A1Q2CDG1_9ACTN</name>
<dbReference type="PANTHER" id="PTHR10357:SF232">
    <property type="entry name" value="GLYCOSYL HYDROLASE FAMILY 13 CATALYTIC DOMAIN-CONTAINING PROTEIN"/>
    <property type="match status" value="1"/>
</dbReference>
<dbReference type="RefSeq" id="WP_077341014.1">
    <property type="nucleotide sequence ID" value="NZ_CP019605.1"/>
</dbReference>
<dbReference type="InterPro" id="IPR006047">
    <property type="entry name" value="GH13_cat_dom"/>
</dbReference>
<dbReference type="STRING" id="1610493.RPIT_04405"/>
<evidence type="ECO:0000313" key="5">
    <source>
        <dbReference type="Proteomes" id="UP000188324"/>
    </source>
</evidence>
<dbReference type="SUPFAM" id="SSF51445">
    <property type="entry name" value="(Trans)glycosidases"/>
    <property type="match status" value="1"/>
</dbReference>
<dbReference type="FunFam" id="3.90.400.10:FF:000002">
    <property type="entry name" value="Sucrose isomerase"/>
    <property type="match status" value="1"/>
</dbReference>
<dbReference type="OrthoDB" id="9043248at2"/>
<keyword evidence="3" id="KW-0326">Glycosidase</keyword>
<dbReference type="InterPro" id="IPR017853">
    <property type="entry name" value="GH"/>
</dbReference>
<dbReference type="Pfam" id="PF00128">
    <property type="entry name" value="Alpha-amylase"/>
    <property type="match status" value="1"/>
</dbReference>
<dbReference type="Gene3D" id="3.20.20.80">
    <property type="entry name" value="Glycosidases"/>
    <property type="match status" value="1"/>
</dbReference>
<keyword evidence="2" id="KW-0378">Hydrolase</keyword>
<evidence type="ECO:0000256" key="3">
    <source>
        <dbReference type="ARBA" id="ARBA00023295"/>
    </source>
</evidence>
<dbReference type="GO" id="GO:0004575">
    <property type="term" value="F:sucrose alpha-glucosidase activity"/>
    <property type="evidence" value="ECO:0007669"/>
    <property type="project" value="TreeGrafter"/>
</dbReference>
<dbReference type="FunFam" id="3.20.20.80:FF:000064">
    <property type="entry name" value="Oligo-1,6-glucosidase"/>
    <property type="match status" value="1"/>
</dbReference>
<dbReference type="SMART" id="SM00642">
    <property type="entry name" value="Aamy"/>
    <property type="match status" value="1"/>
</dbReference>
<organism evidence="4 5">
    <name type="scientific">Tessaracoccus flavus</name>
    <dbReference type="NCBI Taxonomy" id="1610493"/>
    <lineage>
        <taxon>Bacteria</taxon>
        <taxon>Bacillati</taxon>
        <taxon>Actinomycetota</taxon>
        <taxon>Actinomycetes</taxon>
        <taxon>Propionibacteriales</taxon>
        <taxon>Propionibacteriaceae</taxon>
        <taxon>Tessaracoccus</taxon>
    </lineage>
</organism>
<dbReference type="AlphaFoldDB" id="A0A1Q2CDG1"/>
<dbReference type="InterPro" id="IPR045857">
    <property type="entry name" value="O16G_dom_2"/>
</dbReference>
<dbReference type="GO" id="GO:0004574">
    <property type="term" value="F:oligo-1,6-glucosidase activity"/>
    <property type="evidence" value="ECO:0007669"/>
    <property type="project" value="TreeGrafter"/>
</dbReference>
<dbReference type="CDD" id="cd11333">
    <property type="entry name" value="AmyAc_SI_OligoGlu_DGase"/>
    <property type="match status" value="1"/>
</dbReference>
<dbReference type="GO" id="GO:0000025">
    <property type="term" value="P:maltose catabolic process"/>
    <property type="evidence" value="ECO:0007669"/>
    <property type="project" value="TreeGrafter"/>
</dbReference>
<dbReference type="Gene3D" id="3.90.400.10">
    <property type="entry name" value="Oligo-1,6-glucosidase, Domain 2"/>
    <property type="match status" value="1"/>
</dbReference>
<reference evidence="4 5" key="1">
    <citation type="journal article" date="2016" name="Int. J. Syst. Evol. Microbiol.">
        <title>Tessaracoccus flavus sp. nov., isolated from the drainage system of a lindane-producing factory.</title>
        <authorList>
            <person name="Kumari R."/>
            <person name="Singh P."/>
            <person name="Schumann P."/>
            <person name="Lal R."/>
        </authorList>
    </citation>
    <scope>NUCLEOTIDE SEQUENCE [LARGE SCALE GENOMIC DNA]</scope>
    <source>
        <strain evidence="4 5">RP1T</strain>
    </source>
</reference>
<dbReference type="GO" id="GO:0004556">
    <property type="term" value="F:alpha-amylase activity"/>
    <property type="evidence" value="ECO:0007669"/>
    <property type="project" value="TreeGrafter"/>
</dbReference>
<evidence type="ECO:0000256" key="1">
    <source>
        <dbReference type="ARBA" id="ARBA00008061"/>
    </source>
</evidence>
<proteinExistence type="inferred from homology"/>